<keyword evidence="3" id="KW-1185">Reference proteome</keyword>
<proteinExistence type="predicted"/>
<feature type="compositionally biased region" description="Polar residues" evidence="1">
    <location>
        <begin position="7"/>
        <end position="20"/>
    </location>
</feature>
<sequence length="51" mass="5844">MARNCSLRRNGNGNTHTQLKACQRSEQTTEVFVDFQRVLLQYSVLSCIVNL</sequence>
<gene>
    <name evidence="2" type="ORF">HPLM_LOCUS18815</name>
</gene>
<dbReference type="Proteomes" id="UP000268014">
    <property type="component" value="Unassembled WGS sequence"/>
</dbReference>
<dbReference type="EMBL" id="UZAF01020841">
    <property type="protein sequence ID" value="VDO73370.1"/>
    <property type="molecule type" value="Genomic_DNA"/>
</dbReference>
<evidence type="ECO:0000313" key="2">
    <source>
        <dbReference type="EMBL" id="VDO73370.1"/>
    </source>
</evidence>
<reference evidence="2 3" key="2">
    <citation type="submission" date="2018-11" db="EMBL/GenBank/DDBJ databases">
        <authorList>
            <consortium name="Pathogen Informatics"/>
        </authorList>
    </citation>
    <scope>NUCLEOTIDE SEQUENCE [LARGE SCALE GENOMIC DNA]</scope>
    <source>
        <strain evidence="2 3">MHpl1</strain>
    </source>
</reference>
<evidence type="ECO:0000256" key="1">
    <source>
        <dbReference type="SAM" id="MobiDB-lite"/>
    </source>
</evidence>
<reference evidence="4" key="1">
    <citation type="submission" date="2017-02" db="UniProtKB">
        <authorList>
            <consortium name="WormBaseParasite"/>
        </authorList>
    </citation>
    <scope>IDENTIFICATION</scope>
</reference>
<dbReference type="WBParaSite" id="HPLM_0001882301-mRNA-1">
    <property type="protein sequence ID" value="HPLM_0001882301-mRNA-1"/>
    <property type="gene ID" value="HPLM_0001882301"/>
</dbReference>
<accession>A0A0N4X381</accession>
<evidence type="ECO:0000313" key="3">
    <source>
        <dbReference type="Proteomes" id="UP000268014"/>
    </source>
</evidence>
<protein>
    <submittedName>
        <fullName evidence="2 4">Uncharacterized protein</fullName>
    </submittedName>
</protein>
<name>A0A0N4X381_HAEPC</name>
<organism evidence="4">
    <name type="scientific">Haemonchus placei</name>
    <name type="common">Barber's pole worm</name>
    <dbReference type="NCBI Taxonomy" id="6290"/>
    <lineage>
        <taxon>Eukaryota</taxon>
        <taxon>Metazoa</taxon>
        <taxon>Ecdysozoa</taxon>
        <taxon>Nematoda</taxon>
        <taxon>Chromadorea</taxon>
        <taxon>Rhabditida</taxon>
        <taxon>Rhabditina</taxon>
        <taxon>Rhabditomorpha</taxon>
        <taxon>Strongyloidea</taxon>
        <taxon>Trichostrongylidae</taxon>
        <taxon>Haemonchus</taxon>
    </lineage>
</organism>
<dbReference type="AlphaFoldDB" id="A0A0N4X381"/>
<evidence type="ECO:0000313" key="4">
    <source>
        <dbReference type="WBParaSite" id="HPLM_0001882301-mRNA-1"/>
    </source>
</evidence>
<feature type="region of interest" description="Disordered" evidence="1">
    <location>
        <begin position="1"/>
        <end position="20"/>
    </location>
</feature>